<dbReference type="InterPro" id="IPR043128">
    <property type="entry name" value="Rev_trsase/Diguanyl_cyclase"/>
</dbReference>
<dbReference type="SUPFAM" id="SSF55073">
    <property type="entry name" value="Nucleotide cyclase"/>
    <property type="match status" value="1"/>
</dbReference>
<dbReference type="InterPro" id="IPR029787">
    <property type="entry name" value="Nucleotide_cyclase"/>
</dbReference>
<dbReference type="Pfam" id="PF03707">
    <property type="entry name" value="MHYT"/>
    <property type="match status" value="2"/>
</dbReference>
<reference evidence="5 6" key="1">
    <citation type="submission" date="2016-10" db="EMBL/GenBank/DDBJ databases">
        <authorList>
            <person name="de Groot N.N."/>
        </authorList>
    </citation>
    <scope>NUCLEOTIDE SEQUENCE [LARGE SCALE GENOMIC DNA]</scope>
    <source>
        <strain evidence="5 6">JCM 19513</strain>
    </source>
</reference>
<feature type="transmembrane region" description="Helical" evidence="1">
    <location>
        <begin position="240"/>
        <end position="260"/>
    </location>
</feature>
<dbReference type="Pfam" id="PF00990">
    <property type="entry name" value="GGDEF"/>
    <property type="match status" value="1"/>
</dbReference>
<feature type="domain" description="GGDEF" evidence="3">
    <location>
        <begin position="311"/>
        <end position="443"/>
    </location>
</feature>
<dbReference type="PANTHER" id="PTHR33121:SF79">
    <property type="entry name" value="CYCLIC DI-GMP PHOSPHODIESTERASE PDED-RELATED"/>
    <property type="match status" value="1"/>
</dbReference>
<keyword evidence="1" id="KW-1133">Transmembrane helix</keyword>
<dbReference type="CDD" id="cd01949">
    <property type="entry name" value="GGDEF"/>
    <property type="match status" value="1"/>
</dbReference>
<feature type="transmembrane region" description="Helical" evidence="1">
    <location>
        <begin position="198"/>
        <end position="220"/>
    </location>
</feature>
<dbReference type="SUPFAM" id="SSF141868">
    <property type="entry name" value="EAL domain-like"/>
    <property type="match status" value="1"/>
</dbReference>
<feature type="domain" description="MHYT" evidence="4">
    <location>
        <begin position="20"/>
        <end position="219"/>
    </location>
</feature>
<keyword evidence="1" id="KW-0472">Membrane</keyword>
<accession>A0A1H7N4J8</accession>
<dbReference type="NCBIfam" id="TIGR00254">
    <property type="entry name" value="GGDEF"/>
    <property type="match status" value="1"/>
</dbReference>
<protein>
    <submittedName>
        <fullName evidence="5">Diguanylate cyclase (GGDEF) domain-containing protein</fullName>
    </submittedName>
</protein>
<gene>
    <name evidence="5" type="ORF">SAMN05216214_10923</name>
</gene>
<feature type="transmembrane region" description="Helical" evidence="1">
    <location>
        <begin position="123"/>
        <end position="142"/>
    </location>
</feature>
<evidence type="ECO:0000259" key="2">
    <source>
        <dbReference type="PROSITE" id="PS50883"/>
    </source>
</evidence>
<dbReference type="SMART" id="SM00267">
    <property type="entry name" value="GGDEF"/>
    <property type="match status" value="1"/>
</dbReference>
<dbReference type="Proteomes" id="UP000185766">
    <property type="component" value="Unassembled WGS sequence"/>
</dbReference>
<dbReference type="PROSITE" id="PS50887">
    <property type="entry name" value="GGDEF"/>
    <property type="match status" value="1"/>
</dbReference>
<dbReference type="SMART" id="SM00052">
    <property type="entry name" value="EAL"/>
    <property type="match status" value="1"/>
</dbReference>
<dbReference type="GO" id="GO:0071111">
    <property type="term" value="F:cyclic-guanylate-specific phosphodiesterase activity"/>
    <property type="evidence" value="ECO:0007669"/>
    <property type="project" value="InterPro"/>
</dbReference>
<feature type="transmembrane region" description="Helical" evidence="1">
    <location>
        <begin position="63"/>
        <end position="85"/>
    </location>
</feature>
<evidence type="ECO:0000259" key="4">
    <source>
        <dbReference type="PROSITE" id="PS50924"/>
    </source>
</evidence>
<dbReference type="EMBL" id="FOAS01000009">
    <property type="protein sequence ID" value="SEL18430.1"/>
    <property type="molecule type" value="Genomic_DNA"/>
</dbReference>
<dbReference type="PROSITE" id="PS50924">
    <property type="entry name" value="MHYT"/>
    <property type="match status" value="1"/>
</dbReference>
<evidence type="ECO:0000256" key="1">
    <source>
        <dbReference type="PROSITE-ProRule" id="PRU00244"/>
    </source>
</evidence>
<feature type="transmembrane region" description="Helical" evidence="1">
    <location>
        <begin position="154"/>
        <end position="178"/>
    </location>
</feature>
<sequence>MRVLLGIDLPAGMLVIPYQHDVFLVMVALCIAVAAAFVTQSLMEQLTVMARTGVSALALRVGWLSSAFCMGGGVWALHFISLLALRAPIQRDYDVGLTVLSLLIVIAASAWALHLLQHARPRWALWQAAVVSGLGIVLMHYLGMLSMRMVAVQLYNPGYVLLVLPLAMGTAYLGFYLVQHLHDNASTGVYLSLKLATSLVMALGVAAVHFVGMHGMRLILNIDVQAYVQRGPAADTEMGLVVGVVAMLIMLIGLISGGWVQRSLYLQRNALSQTAMRLQQASDYDPLTGLYNSRAFRERLEMRLAALGEAHNALILWLDLDQFKRINDSLGHAQGDELLVQVALRLRGALPGGAILGRYAADEFCAVISDGDVANLQDIPQRLREQLEPPLQLSDTALQLSASIGYTYYPDDGRNSAELLRDAGIALGWCKKNGRNRSQRFSLELAGEAQMDLRLEQDLRQAIDQNELQVYFQPIVRGDSGEVEALEALVRWPHAVFGMINPERFVGLAEQCGMIGELDAWVMQRAAREVRELHEHGRKIRVGVNCSALNLSDPELPMRVELALRSSGLPATYLTLEITENALMGNVLQAAESLQKIRELGVKVSIDDFGTGYSSLAYLRKLPVNALKIDRSFIRELDISRQDQELTGAIIAMAHKLQLRVVAEGVESLKHVALLREQQCDLLQGFWFSRPLPMSELREWLSLYRPVDVLPPNQQAS</sequence>
<name>A0A1H7N4J8_9GAMM</name>
<evidence type="ECO:0000313" key="6">
    <source>
        <dbReference type="Proteomes" id="UP000185766"/>
    </source>
</evidence>
<dbReference type="InterPro" id="IPR001633">
    <property type="entry name" value="EAL_dom"/>
</dbReference>
<dbReference type="STRING" id="1429083.GCA_001885685_02969"/>
<organism evidence="5 6">
    <name type="scientific">Atopomonas hussainii</name>
    <dbReference type="NCBI Taxonomy" id="1429083"/>
    <lineage>
        <taxon>Bacteria</taxon>
        <taxon>Pseudomonadati</taxon>
        <taxon>Pseudomonadota</taxon>
        <taxon>Gammaproteobacteria</taxon>
        <taxon>Pseudomonadales</taxon>
        <taxon>Pseudomonadaceae</taxon>
        <taxon>Atopomonas</taxon>
    </lineage>
</organism>
<feature type="domain" description="EAL" evidence="2">
    <location>
        <begin position="452"/>
        <end position="705"/>
    </location>
</feature>
<dbReference type="RefSeq" id="WP_074867835.1">
    <property type="nucleotide sequence ID" value="NZ_FOAS01000009.1"/>
</dbReference>
<dbReference type="AlphaFoldDB" id="A0A1H7N4J8"/>
<evidence type="ECO:0000313" key="5">
    <source>
        <dbReference type="EMBL" id="SEL18430.1"/>
    </source>
</evidence>
<dbReference type="InterPro" id="IPR035919">
    <property type="entry name" value="EAL_sf"/>
</dbReference>
<dbReference type="Gene3D" id="3.30.70.270">
    <property type="match status" value="1"/>
</dbReference>
<dbReference type="InterPro" id="IPR000160">
    <property type="entry name" value="GGDEF_dom"/>
</dbReference>
<proteinExistence type="predicted"/>
<dbReference type="CDD" id="cd01948">
    <property type="entry name" value="EAL"/>
    <property type="match status" value="1"/>
</dbReference>
<dbReference type="GO" id="GO:0016020">
    <property type="term" value="C:membrane"/>
    <property type="evidence" value="ECO:0007669"/>
    <property type="project" value="UniProtKB-UniRule"/>
</dbReference>
<dbReference type="Pfam" id="PF00563">
    <property type="entry name" value="EAL"/>
    <property type="match status" value="1"/>
</dbReference>
<feature type="transmembrane region" description="Helical" evidence="1">
    <location>
        <begin position="21"/>
        <end position="43"/>
    </location>
</feature>
<dbReference type="Gene3D" id="3.20.20.450">
    <property type="entry name" value="EAL domain"/>
    <property type="match status" value="1"/>
</dbReference>
<dbReference type="PROSITE" id="PS50883">
    <property type="entry name" value="EAL"/>
    <property type="match status" value="1"/>
</dbReference>
<keyword evidence="6" id="KW-1185">Reference proteome</keyword>
<dbReference type="InterPro" id="IPR005330">
    <property type="entry name" value="MHYT_dom"/>
</dbReference>
<evidence type="ECO:0000259" key="3">
    <source>
        <dbReference type="PROSITE" id="PS50887"/>
    </source>
</evidence>
<dbReference type="PANTHER" id="PTHR33121">
    <property type="entry name" value="CYCLIC DI-GMP PHOSPHODIESTERASE PDEF"/>
    <property type="match status" value="1"/>
</dbReference>
<feature type="transmembrane region" description="Helical" evidence="1">
    <location>
        <begin position="97"/>
        <end position="117"/>
    </location>
</feature>
<dbReference type="InterPro" id="IPR050706">
    <property type="entry name" value="Cyclic-di-GMP_PDE-like"/>
</dbReference>
<keyword evidence="1" id="KW-0812">Transmembrane</keyword>